<comment type="caution">
    <text evidence="2">The sequence shown here is derived from an EMBL/GenBank/DDBJ whole genome shotgun (WGS) entry which is preliminary data.</text>
</comment>
<feature type="non-terminal residue" evidence="2">
    <location>
        <position position="27"/>
    </location>
</feature>
<proteinExistence type="predicted"/>
<reference evidence="2" key="1">
    <citation type="journal article" date="2016" name="Insect Biochem. Mol. Biol.">
        <title>Multifaceted biological insights from a draft genome sequence of the tobacco hornworm moth, Manduca sexta.</title>
        <authorList>
            <person name="Kanost M.R."/>
            <person name="Arrese E.L."/>
            <person name="Cao X."/>
            <person name="Chen Y.R."/>
            <person name="Chellapilla S."/>
            <person name="Goldsmith M.R."/>
            <person name="Grosse-Wilde E."/>
            <person name="Heckel D.G."/>
            <person name="Herndon N."/>
            <person name="Jiang H."/>
            <person name="Papanicolaou A."/>
            <person name="Qu J."/>
            <person name="Soulages J.L."/>
            <person name="Vogel H."/>
            <person name="Walters J."/>
            <person name="Waterhouse R.M."/>
            <person name="Ahn S.J."/>
            <person name="Almeida F.C."/>
            <person name="An C."/>
            <person name="Aqrawi P."/>
            <person name="Bretschneider A."/>
            <person name="Bryant W.B."/>
            <person name="Bucks S."/>
            <person name="Chao H."/>
            <person name="Chevignon G."/>
            <person name="Christen J.M."/>
            <person name="Clarke D.F."/>
            <person name="Dittmer N.T."/>
            <person name="Ferguson L.C.F."/>
            <person name="Garavelou S."/>
            <person name="Gordon K.H.J."/>
            <person name="Gunaratna R.T."/>
            <person name="Han Y."/>
            <person name="Hauser F."/>
            <person name="He Y."/>
            <person name="Heidel-Fischer H."/>
            <person name="Hirsh A."/>
            <person name="Hu Y."/>
            <person name="Jiang H."/>
            <person name="Kalra D."/>
            <person name="Klinner C."/>
            <person name="Konig C."/>
            <person name="Kovar C."/>
            <person name="Kroll A.R."/>
            <person name="Kuwar S.S."/>
            <person name="Lee S.L."/>
            <person name="Lehman R."/>
            <person name="Li K."/>
            <person name="Li Z."/>
            <person name="Liang H."/>
            <person name="Lovelace S."/>
            <person name="Lu Z."/>
            <person name="Mansfield J.H."/>
            <person name="McCulloch K.J."/>
            <person name="Mathew T."/>
            <person name="Morton B."/>
            <person name="Muzny D.M."/>
            <person name="Neunemann D."/>
            <person name="Ongeri F."/>
            <person name="Pauchet Y."/>
            <person name="Pu L.L."/>
            <person name="Pyrousis I."/>
            <person name="Rao X.J."/>
            <person name="Redding A."/>
            <person name="Roesel C."/>
            <person name="Sanchez-Gracia A."/>
            <person name="Schaack S."/>
            <person name="Shukla A."/>
            <person name="Tetreau G."/>
            <person name="Wang Y."/>
            <person name="Xiong G.H."/>
            <person name="Traut W."/>
            <person name="Walsh T.K."/>
            <person name="Worley K.C."/>
            <person name="Wu D."/>
            <person name="Wu W."/>
            <person name="Wu Y.Q."/>
            <person name="Zhang X."/>
            <person name="Zou Z."/>
            <person name="Zucker H."/>
            <person name="Briscoe A.D."/>
            <person name="Burmester T."/>
            <person name="Clem R.J."/>
            <person name="Feyereisen R."/>
            <person name="Grimmelikhuijzen C.J.P."/>
            <person name="Hamodrakas S.J."/>
            <person name="Hansson B.S."/>
            <person name="Huguet E."/>
            <person name="Jermiin L.S."/>
            <person name="Lan Q."/>
            <person name="Lehman H.K."/>
            <person name="Lorenzen M."/>
            <person name="Merzendorfer H."/>
            <person name="Michalopoulos I."/>
            <person name="Morton D.B."/>
            <person name="Muthukrishnan S."/>
            <person name="Oakeshott J.G."/>
            <person name="Palmer W."/>
            <person name="Park Y."/>
            <person name="Passarelli A.L."/>
            <person name="Rozas J."/>
            <person name="Schwartz L.M."/>
            <person name="Smith W."/>
            <person name="Southgate A."/>
            <person name="Vilcinskas A."/>
            <person name="Vogt R."/>
            <person name="Wang P."/>
            <person name="Werren J."/>
            <person name="Yu X.Q."/>
            <person name="Zhou J.J."/>
            <person name="Brown S.J."/>
            <person name="Scherer S.E."/>
            <person name="Richards S."/>
            <person name="Blissard G.W."/>
        </authorList>
    </citation>
    <scope>NUCLEOTIDE SEQUENCE</scope>
</reference>
<evidence type="ECO:0000313" key="3">
    <source>
        <dbReference type="Proteomes" id="UP000791440"/>
    </source>
</evidence>
<accession>A0A921ZDC2</accession>
<dbReference type="AlphaFoldDB" id="A0A921ZDC2"/>
<gene>
    <name evidence="2" type="ORF">O3G_MSEX008832</name>
</gene>
<feature type="signal peptide" evidence="1">
    <location>
        <begin position="1"/>
        <end position="19"/>
    </location>
</feature>
<name>A0A921ZDC2_MANSE</name>
<dbReference type="EMBL" id="JH668473">
    <property type="protein sequence ID" value="KAG6454712.1"/>
    <property type="molecule type" value="Genomic_DNA"/>
</dbReference>
<dbReference type="Proteomes" id="UP000791440">
    <property type="component" value="Unassembled WGS sequence"/>
</dbReference>
<sequence length="27" mass="2957">MRSAREAFCLLLLAVAVAAQIDTRHLS</sequence>
<reference evidence="2" key="2">
    <citation type="submission" date="2020-12" db="EMBL/GenBank/DDBJ databases">
        <authorList>
            <person name="Kanost M."/>
        </authorList>
    </citation>
    <scope>NUCLEOTIDE SEQUENCE</scope>
</reference>
<evidence type="ECO:0000256" key="1">
    <source>
        <dbReference type="SAM" id="SignalP"/>
    </source>
</evidence>
<organism evidence="2 3">
    <name type="scientific">Manduca sexta</name>
    <name type="common">Tobacco hawkmoth</name>
    <name type="synonym">Tobacco hornworm</name>
    <dbReference type="NCBI Taxonomy" id="7130"/>
    <lineage>
        <taxon>Eukaryota</taxon>
        <taxon>Metazoa</taxon>
        <taxon>Ecdysozoa</taxon>
        <taxon>Arthropoda</taxon>
        <taxon>Hexapoda</taxon>
        <taxon>Insecta</taxon>
        <taxon>Pterygota</taxon>
        <taxon>Neoptera</taxon>
        <taxon>Endopterygota</taxon>
        <taxon>Lepidoptera</taxon>
        <taxon>Glossata</taxon>
        <taxon>Ditrysia</taxon>
        <taxon>Bombycoidea</taxon>
        <taxon>Sphingidae</taxon>
        <taxon>Sphinginae</taxon>
        <taxon>Sphingini</taxon>
        <taxon>Manduca</taxon>
    </lineage>
</organism>
<protein>
    <submittedName>
        <fullName evidence="2">Uncharacterized protein</fullName>
    </submittedName>
</protein>
<evidence type="ECO:0000313" key="2">
    <source>
        <dbReference type="EMBL" id="KAG6454712.1"/>
    </source>
</evidence>
<keyword evidence="3" id="KW-1185">Reference proteome</keyword>
<keyword evidence="1" id="KW-0732">Signal</keyword>
<feature type="chain" id="PRO_5037780300" evidence="1">
    <location>
        <begin position="20"/>
        <end position="27"/>
    </location>
</feature>